<accession>A0AAV4BWW1</accession>
<organism evidence="2 3">
    <name type="scientific">Plakobranchus ocellatus</name>
    <dbReference type="NCBI Taxonomy" id="259542"/>
    <lineage>
        <taxon>Eukaryota</taxon>
        <taxon>Metazoa</taxon>
        <taxon>Spiralia</taxon>
        <taxon>Lophotrochozoa</taxon>
        <taxon>Mollusca</taxon>
        <taxon>Gastropoda</taxon>
        <taxon>Heterobranchia</taxon>
        <taxon>Euthyneura</taxon>
        <taxon>Panpulmonata</taxon>
        <taxon>Sacoglossa</taxon>
        <taxon>Placobranchoidea</taxon>
        <taxon>Plakobranchidae</taxon>
        <taxon>Plakobranchus</taxon>
    </lineage>
</organism>
<protein>
    <submittedName>
        <fullName evidence="2">Uncharacterized protein</fullName>
    </submittedName>
</protein>
<dbReference type="AlphaFoldDB" id="A0AAV4BWW1"/>
<keyword evidence="3" id="KW-1185">Reference proteome</keyword>
<sequence>MKQRNFLSPTFPAMKGAVVILESNVILSHLELKKKKRLTALRNRRVNLTPDQIGVPGPVCFQSNKVTVATSKPWNNLVPQRKSSPQDRDFQGMRADDDDNYSAIQYVPSEALREGKPDKGIHQYGSSVTWKLFGGA</sequence>
<evidence type="ECO:0000313" key="3">
    <source>
        <dbReference type="Proteomes" id="UP000735302"/>
    </source>
</evidence>
<name>A0AAV4BWW1_9GAST</name>
<dbReference type="EMBL" id="BLXT01005682">
    <property type="protein sequence ID" value="GFO24996.1"/>
    <property type="molecule type" value="Genomic_DNA"/>
</dbReference>
<feature type="region of interest" description="Disordered" evidence="1">
    <location>
        <begin position="75"/>
        <end position="96"/>
    </location>
</feature>
<dbReference type="Proteomes" id="UP000735302">
    <property type="component" value="Unassembled WGS sequence"/>
</dbReference>
<evidence type="ECO:0000256" key="1">
    <source>
        <dbReference type="SAM" id="MobiDB-lite"/>
    </source>
</evidence>
<reference evidence="2 3" key="1">
    <citation type="journal article" date="2021" name="Elife">
        <title>Chloroplast acquisition without the gene transfer in kleptoplastic sea slugs, Plakobranchus ocellatus.</title>
        <authorList>
            <person name="Maeda T."/>
            <person name="Takahashi S."/>
            <person name="Yoshida T."/>
            <person name="Shimamura S."/>
            <person name="Takaki Y."/>
            <person name="Nagai Y."/>
            <person name="Toyoda A."/>
            <person name="Suzuki Y."/>
            <person name="Arimoto A."/>
            <person name="Ishii H."/>
            <person name="Satoh N."/>
            <person name="Nishiyama T."/>
            <person name="Hasebe M."/>
            <person name="Maruyama T."/>
            <person name="Minagawa J."/>
            <person name="Obokata J."/>
            <person name="Shigenobu S."/>
        </authorList>
    </citation>
    <scope>NUCLEOTIDE SEQUENCE [LARGE SCALE GENOMIC DNA]</scope>
</reference>
<proteinExistence type="predicted"/>
<feature type="compositionally biased region" description="Basic and acidic residues" evidence="1">
    <location>
        <begin position="84"/>
        <end position="95"/>
    </location>
</feature>
<evidence type="ECO:0000313" key="2">
    <source>
        <dbReference type="EMBL" id="GFO24996.1"/>
    </source>
</evidence>
<gene>
    <name evidence="2" type="ORF">PoB_005150100</name>
</gene>
<comment type="caution">
    <text evidence="2">The sequence shown here is derived from an EMBL/GenBank/DDBJ whole genome shotgun (WGS) entry which is preliminary data.</text>
</comment>